<dbReference type="Gramene" id="Pp3c22_21810V3.3">
    <property type="protein sequence ID" value="PAC:32903794.CDS.1"/>
    <property type="gene ID" value="Pp3c22_21810"/>
</dbReference>
<proteinExistence type="predicted"/>
<keyword evidence="2" id="KW-1185">Reference proteome</keyword>
<dbReference type="EnsemblPlants" id="Pp3c22_21810V3.6">
    <property type="protein sequence ID" value="PAC:32903797.CDS.1"/>
    <property type="gene ID" value="Pp3c22_21810"/>
</dbReference>
<protein>
    <submittedName>
        <fullName evidence="1">Uncharacterized protein</fullName>
    </submittedName>
</protein>
<reference evidence="1 2" key="2">
    <citation type="journal article" date="2018" name="Plant J.">
        <title>The Physcomitrella patens chromosome-scale assembly reveals moss genome structure and evolution.</title>
        <authorList>
            <person name="Lang D."/>
            <person name="Ullrich K.K."/>
            <person name="Murat F."/>
            <person name="Fuchs J."/>
            <person name="Jenkins J."/>
            <person name="Haas F.B."/>
            <person name="Piednoel M."/>
            <person name="Gundlach H."/>
            <person name="Van Bel M."/>
            <person name="Meyberg R."/>
            <person name="Vives C."/>
            <person name="Morata J."/>
            <person name="Symeonidi A."/>
            <person name="Hiss M."/>
            <person name="Muchero W."/>
            <person name="Kamisugi Y."/>
            <person name="Saleh O."/>
            <person name="Blanc G."/>
            <person name="Decker E.L."/>
            <person name="van Gessel N."/>
            <person name="Grimwood J."/>
            <person name="Hayes R.D."/>
            <person name="Graham S.W."/>
            <person name="Gunter L.E."/>
            <person name="McDaniel S.F."/>
            <person name="Hoernstein S.N.W."/>
            <person name="Larsson A."/>
            <person name="Li F.W."/>
            <person name="Perroud P.F."/>
            <person name="Phillips J."/>
            <person name="Ranjan P."/>
            <person name="Rokshar D.S."/>
            <person name="Rothfels C.J."/>
            <person name="Schneider L."/>
            <person name="Shu S."/>
            <person name="Stevenson D.W."/>
            <person name="Thummler F."/>
            <person name="Tillich M."/>
            <person name="Villarreal Aguilar J.C."/>
            <person name="Widiez T."/>
            <person name="Wong G.K."/>
            <person name="Wymore A."/>
            <person name="Zhang Y."/>
            <person name="Zimmer A.D."/>
            <person name="Quatrano R.S."/>
            <person name="Mayer K.F.X."/>
            <person name="Goodstein D."/>
            <person name="Casacuberta J.M."/>
            <person name="Vandepoele K."/>
            <person name="Reski R."/>
            <person name="Cuming A.C."/>
            <person name="Tuskan G.A."/>
            <person name="Maumus F."/>
            <person name="Salse J."/>
            <person name="Schmutz J."/>
            <person name="Rensing S.A."/>
        </authorList>
    </citation>
    <scope>NUCLEOTIDE SEQUENCE [LARGE SCALE GENOMIC DNA]</scope>
    <source>
        <strain evidence="1 2">cv. Gransden 2004</strain>
    </source>
</reference>
<dbReference type="EnsemblPlants" id="Pp3c22_21810V3.2">
    <property type="protein sequence ID" value="PAC:32903793.CDS.1"/>
    <property type="gene ID" value="Pp3c22_21810"/>
</dbReference>
<organism evidence="1 2">
    <name type="scientific">Physcomitrium patens</name>
    <name type="common">Spreading-leaved earth moss</name>
    <name type="synonym">Physcomitrella patens</name>
    <dbReference type="NCBI Taxonomy" id="3218"/>
    <lineage>
        <taxon>Eukaryota</taxon>
        <taxon>Viridiplantae</taxon>
        <taxon>Streptophyta</taxon>
        <taxon>Embryophyta</taxon>
        <taxon>Bryophyta</taxon>
        <taxon>Bryophytina</taxon>
        <taxon>Bryopsida</taxon>
        <taxon>Funariidae</taxon>
        <taxon>Funariales</taxon>
        <taxon>Funariaceae</taxon>
        <taxon>Physcomitrium</taxon>
    </lineage>
</organism>
<dbReference type="Gramene" id="Pp3c22_21810V3.5">
    <property type="protein sequence ID" value="PAC:32903796.CDS.1"/>
    <property type="gene ID" value="Pp3c22_21810"/>
</dbReference>
<evidence type="ECO:0000313" key="2">
    <source>
        <dbReference type="Proteomes" id="UP000006727"/>
    </source>
</evidence>
<dbReference type="EnsemblPlants" id="Pp3c22_21810V3.5">
    <property type="protein sequence ID" value="PAC:32903796.CDS.1"/>
    <property type="gene ID" value="Pp3c22_21810"/>
</dbReference>
<dbReference type="Gramene" id="Pp3c22_21810V3.4">
    <property type="protein sequence ID" value="PAC:32903795.CDS.1"/>
    <property type="gene ID" value="Pp3c22_21810"/>
</dbReference>
<dbReference type="AlphaFoldDB" id="A0A7I3YWP7"/>
<dbReference type="EnsemblPlants" id="Pp3c22_21810V3.4">
    <property type="protein sequence ID" value="PAC:32903795.CDS.1"/>
    <property type="gene ID" value="Pp3c22_21810"/>
</dbReference>
<dbReference type="Gramene" id="Pp3c22_21810V3.6">
    <property type="protein sequence ID" value="PAC:32903797.CDS.1"/>
    <property type="gene ID" value="Pp3c22_21810"/>
</dbReference>
<reference evidence="1" key="3">
    <citation type="submission" date="2020-12" db="UniProtKB">
        <authorList>
            <consortium name="EnsemblPlants"/>
        </authorList>
    </citation>
    <scope>IDENTIFICATION</scope>
</reference>
<dbReference type="Proteomes" id="UP000006727">
    <property type="component" value="Chromosome 22"/>
</dbReference>
<dbReference type="Gramene" id="Pp3c22_21810V3.2">
    <property type="protein sequence ID" value="PAC:32903793.CDS.1"/>
    <property type="gene ID" value="Pp3c22_21810"/>
</dbReference>
<evidence type="ECO:0000313" key="1">
    <source>
        <dbReference type="EnsemblPlants" id="PAC:32903797.CDS.1"/>
    </source>
</evidence>
<sequence>MLVIHEHSGVAHSKSESDGCLVSRPTWRNPIYSAPCPPQDHSLRLLEFALTGFVFNLFDRAEVSAVCRIYMVGVLLWCDIYDIYCFSQSGCLIPFVLSTCNHVSLVEMRFVSV</sequence>
<dbReference type="EMBL" id="ABEU02000022">
    <property type="status" value="NOT_ANNOTATED_CDS"/>
    <property type="molecule type" value="Genomic_DNA"/>
</dbReference>
<reference evidence="1 2" key="1">
    <citation type="journal article" date="2008" name="Science">
        <title>The Physcomitrella genome reveals evolutionary insights into the conquest of land by plants.</title>
        <authorList>
            <person name="Rensing S."/>
            <person name="Lang D."/>
            <person name="Zimmer A."/>
            <person name="Terry A."/>
            <person name="Salamov A."/>
            <person name="Shapiro H."/>
            <person name="Nishiyama T."/>
            <person name="Perroud P.-F."/>
            <person name="Lindquist E."/>
            <person name="Kamisugi Y."/>
            <person name="Tanahashi T."/>
            <person name="Sakakibara K."/>
            <person name="Fujita T."/>
            <person name="Oishi K."/>
            <person name="Shin-I T."/>
            <person name="Kuroki Y."/>
            <person name="Toyoda A."/>
            <person name="Suzuki Y."/>
            <person name="Hashimoto A."/>
            <person name="Yamaguchi K."/>
            <person name="Sugano A."/>
            <person name="Kohara Y."/>
            <person name="Fujiyama A."/>
            <person name="Anterola A."/>
            <person name="Aoki S."/>
            <person name="Ashton N."/>
            <person name="Barbazuk W.B."/>
            <person name="Barker E."/>
            <person name="Bennetzen J."/>
            <person name="Bezanilla M."/>
            <person name="Blankenship R."/>
            <person name="Cho S.H."/>
            <person name="Dutcher S."/>
            <person name="Estelle M."/>
            <person name="Fawcett J.A."/>
            <person name="Gundlach H."/>
            <person name="Hanada K."/>
            <person name="Heyl A."/>
            <person name="Hicks K.A."/>
            <person name="Hugh J."/>
            <person name="Lohr M."/>
            <person name="Mayer K."/>
            <person name="Melkozernov A."/>
            <person name="Murata T."/>
            <person name="Nelson D."/>
            <person name="Pils B."/>
            <person name="Prigge M."/>
            <person name="Reiss B."/>
            <person name="Renner T."/>
            <person name="Rombauts S."/>
            <person name="Rushton P."/>
            <person name="Sanderfoot A."/>
            <person name="Schween G."/>
            <person name="Shiu S.-H."/>
            <person name="Stueber K."/>
            <person name="Theodoulou F.L."/>
            <person name="Tu H."/>
            <person name="Van de Peer Y."/>
            <person name="Verrier P.J."/>
            <person name="Waters E."/>
            <person name="Wood A."/>
            <person name="Yang L."/>
            <person name="Cove D."/>
            <person name="Cuming A."/>
            <person name="Hasebe M."/>
            <person name="Lucas S."/>
            <person name="Mishler D.B."/>
            <person name="Reski R."/>
            <person name="Grigoriev I."/>
            <person name="Quatrano R.S."/>
            <person name="Boore J.L."/>
        </authorList>
    </citation>
    <scope>NUCLEOTIDE SEQUENCE [LARGE SCALE GENOMIC DNA]</scope>
    <source>
        <strain evidence="1 2">cv. Gransden 2004</strain>
    </source>
</reference>
<name>A0A7I3YWP7_PHYPA</name>
<accession>A0A7I3YWP7</accession>
<dbReference type="EnsemblPlants" id="Pp3c22_21810V3.3">
    <property type="protein sequence ID" value="PAC:32903794.CDS.1"/>
    <property type="gene ID" value="Pp3c22_21810"/>
</dbReference>